<dbReference type="PATRIC" id="fig|1242969.3.peg.1692"/>
<reference evidence="4 5" key="1">
    <citation type="journal article" date="2013" name="BMC Genomics">
        <title>Comparative genomics of Campylobacter concisus isolates reveals genetic diversity and provides insights into disease association.</title>
        <authorList>
            <person name="Deshpande N.P."/>
            <person name="Kaakoush N.O."/>
            <person name="Wilkins M.R."/>
            <person name="Mitchell H.M."/>
        </authorList>
    </citation>
    <scope>NUCLEOTIDE SEQUENCE [LARGE SCALE GENOMIC DNA]</scope>
    <source>
        <strain evidence="4 5">ATCC 51562</strain>
    </source>
</reference>
<dbReference type="InterPro" id="IPR000160">
    <property type="entry name" value="GGDEF_dom"/>
</dbReference>
<dbReference type="PROSITE" id="PS50887">
    <property type="entry name" value="GGDEF"/>
    <property type="match status" value="1"/>
</dbReference>
<dbReference type="Gene3D" id="3.30.70.270">
    <property type="match status" value="1"/>
</dbReference>
<feature type="domain" description="GGDEF" evidence="3">
    <location>
        <begin position="165"/>
        <end position="298"/>
    </location>
</feature>
<dbReference type="SUPFAM" id="SSF55073">
    <property type="entry name" value="Nucleotide cyclase"/>
    <property type="match status" value="1"/>
</dbReference>
<name>U2EMM1_9BACT</name>
<proteinExistence type="predicted"/>
<dbReference type="InterPro" id="IPR029787">
    <property type="entry name" value="Nucleotide_cyclase"/>
</dbReference>
<gene>
    <name evidence="4" type="ORF">ATCC51562_814</name>
</gene>
<dbReference type="AlphaFoldDB" id="U2EMM1"/>
<feature type="transmembrane region" description="Helical" evidence="1">
    <location>
        <begin position="76"/>
        <end position="95"/>
    </location>
</feature>
<dbReference type="PANTHER" id="PTHR33121">
    <property type="entry name" value="CYCLIC DI-GMP PHOSPHODIESTERASE PDEF"/>
    <property type="match status" value="1"/>
</dbReference>
<organism evidence="4 5">
    <name type="scientific">Campylobacter concisus ATCC 51562</name>
    <dbReference type="NCBI Taxonomy" id="1242969"/>
    <lineage>
        <taxon>Bacteria</taxon>
        <taxon>Pseudomonadati</taxon>
        <taxon>Campylobacterota</taxon>
        <taxon>Epsilonproteobacteria</taxon>
        <taxon>Campylobacterales</taxon>
        <taxon>Campylobacteraceae</taxon>
        <taxon>Campylobacter</taxon>
    </lineage>
</organism>
<evidence type="ECO:0000259" key="2">
    <source>
        <dbReference type="PROSITE" id="PS50883"/>
    </source>
</evidence>
<dbReference type="Gene3D" id="3.20.20.450">
    <property type="entry name" value="EAL domain"/>
    <property type="match status" value="1"/>
</dbReference>
<dbReference type="InterPro" id="IPR001633">
    <property type="entry name" value="EAL_dom"/>
</dbReference>
<dbReference type="CDD" id="cd01949">
    <property type="entry name" value="GGDEF"/>
    <property type="match status" value="1"/>
</dbReference>
<evidence type="ECO:0000313" key="5">
    <source>
        <dbReference type="Proteomes" id="UP000016627"/>
    </source>
</evidence>
<keyword evidence="1" id="KW-0472">Membrane</keyword>
<evidence type="ECO:0008006" key="6">
    <source>
        <dbReference type="Google" id="ProtNLM"/>
    </source>
</evidence>
<dbReference type="NCBIfam" id="TIGR00254">
    <property type="entry name" value="GGDEF"/>
    <property type="match status" value="1"/>
</dbReference>
<dbReference type="PROSITE" id="PS50883">
    <property type="entry name" value="EAL"/>
    <property type="match status" value="1"/>
</dbReference>
<evidence type="ECO:0000259" key="3">
    <source>
        <dbReference type="PROSITE" id="PS50887"/>
    </source>
</evidence>
<evidence type="ECO:0000256" key="1">
    <source>
        <dbReference type="SAM" id="Phobius"/>
    </source>
</evidence>
<dbReference type="EMBL" id="ANNI01000009">
    <property type="protein sequence ID" value="ERJ25231.1"/>
    <property type="molecule type" value="Genomic_DNA"/>
</dbReference>
<feature type="transmembrane region" description="Helical" evidence="1">
    <location>
        <begin position="51"/>
        <end position="70"/>
    </location>
</feature>
<dbReference type="InterPro" id="IPR035919">
    <property type="entry name" value="EAL_sf"/>
</dbReference>
<dbReference type="Pfam" id="PF00563">
    <property type="entry name" value="EAL"/>
    <property type="match status" value="1"/>
</dbReference>
<feature type="transmembrane region" description="Helical" evidence="1">
    <location>
        <begin position="12"/>
        <end position="31"/>
    </location>
</feature>
<dbReference type="Pfam" id="PF00990">
    <property type="entry name" value="GGDEF"/>
    <property type="match status" value="1"/>
</dbReference>
<dbReference type="CDD" id="cd01948">
    <property type="entry name" value="EAL"/>
    <property type="match status" value="1"/>
</dbReference>
<sequence length="560" mass="64113">MDFWIDEISFFGYDIVFKSAFFMLFVATLHLREGEANLKFRALRNDFDKILIQKLFVFAVFLTIMILYSWKINLTWLFSILVTLLAYGALSYTFSNVRKMDILIKREIHIKKVLNNQIESKVKELEETNRHLQRISKYDYLTNALNRQYFIARLEEMIKSKALGEKIDIYSIDINHFKAINDSYGHYIGDDVIAKFASNIESILPPNDSLFARSGGDDFIVVVKQNENVHCREFLHYLLKAISEPIVIDDYKIVLDAKIGISSTQTSEILADDFIMQSEAALEAAKKDASEKYVFYSDIKSIIQDRNYIEILLNSISFDEEFELKFQPQYLIEGKKIVGAEALVRWNSPIKGPVDQSKFIPIAEQSSIINAIGKWVAKNAIKQMAFWNEKYNTNLKIGINISPKQIDNINFASKFLSYIDRYGIDSSCVDVEITEASLVNAEEMMQSVLSELSNRGICISIDDFGTGFSSMSYIKKYPMSRLKIAKELIDNIAKNDIDKDVVKSVIALAKNVELKTIAEGVEDETQLEILRELGCDEVQGYLWGKPMNAEDFEKLIISAI</sequence>
<keyword evidence="1" id="KW-0812">Transmembrane</keyword>
<dbReference type="PANTHER" id="PTHR33121:SF70">
    <property type="entry name" value="SIGNALING PROTEIN YKOW"/>
    <property type="match status" value="1"/>
</dbReference>
<dbReference type="SUPFAM" id="SSF141868">
    <property type="entry name" value="EAL domain-like"/>
    <property type="match status" value="1"/>
</dbReference>
<dbReference type="InterPro" id="IPR043128">
    <property type="entry name" value="Rev_trsase/Diguanyl_cyclase"/>
</dbReference>
<dbReference type="eggNOG" id="COG5001">
    <property type="taxonomic scope" value="Bacteria"/>
</dbReference>
<keyword evidence="1" id="KW-1133">Transmembrane helix</keyword>
<feature type="domain" description="EAL" evidence="2">
    <location>
        <begin position="305"/>
        <end position="560"/>
    </location>
</feature>
<dbReference type="InterPro" id="IPR050706">
    <property type="entry name" value="Cyclic-di-GMP_PDE-like"/>
</dbReference>
<protein>
    <recommendedName>
        <fullName evidence="6">Diguanylate cyclase</fullName>
    </recommendedName>
</protein>
<dbReference type="GO" id="GO:0071111">
    <property type="term" value="F:cyclic-guanylate-specific phosphodiesterase activity"/>
    <property type="evidence" value="ECO:0007669"/>
    <property type="project" value="InterPro"/>
</dbReference>
<dbReference type="SMART" id="SM00267">
    <property type="entry name" value="GGDEF"/>
    <property type="match status" value="1"/>
</dbReference>
<dbReference type="SMART" id="SM00052">
    <property type="entry name" value="EAL"/>
    <property type="match status" value="1"/>
</dbReference>
<dbReference type="Proteomes" id="UP000016627">
    <property type="component" value="Unassembled WGS sequence"/>
</dbReference>
<evidence type="ECO:0000313" key="4">
    <source>
        <dbReference type="EMBL" id="ERJ25231.1"/>
    </source>
</evidence>
<comment type="caution">
    <text evidence="4">The sequence shown here is derived from an EMBL/GenBank/DDBJ whole genome shotgun (WGS) entry which is preliminary data.</text>
</comment>
<accession>U2EMM1</accession>